<proteinExistence type="predicted"/>
<organism evidence="2 3">
    <name type="scientific">Talaromyces stipitatus (strain ATCC 10500 / CBS 375.48 / QM 6759 / NRRL 1006)</name>
    <name type="common">Penicillium stipitatum</name>
    <dbReference type="NCBI Taxonomy" id="441959"/>
    <lineage>
        <taxon>Eukaryota</taxon>
        <taxon>Fungi</taxon>
        <taxon>Dikarya</taxon>
        <taxon>Ascomycota</taxon>
        <taxon>Pezizomycotina</taxon>
        <taxon>Eurotiomycetes</taxon>
        <taxon>Eurotiomycetidae</taxon>
        <taxon>Eurotiales</taxon>
        <taxon>Trichocomaceae</taxon>
        <taxon>Talaromyces</taxon>
        <taxon>Talaromyces sect. Talaromyces</taxon>
    </lineage>
</organism>
<dbReference type="OrthoDB" id="4230801at2759"/>
<dbReference type="HOGENOM" id="CLU_2135218_0_0_1"/>
<gene>
    <name evidence="2" type="ORF">TSTA_108500</name>
</gene>
<evidence type="ECO:0000313" key="3">
    <source>
        <dbReference type="Proteomes" id="UP000001745"/>
    </source>
</evidence>
<reference evidence="3" key="1">
    <citation type="journal article" date="2015" name="Genome Announc.">
        <title>Genome sequence of the AIDS-associated pathogen Penicillium marneffei (ATCC18224) and its near taxonomic relative Talaromyces stipitatus (ATCC10500).</title>
        <authorList>
            <person name="Nierman W.C."/>
            <person name="Fedorova-Abrams N.D."/>
            <person name="Andrianopoulos A."/>
        </authorList>
    </citation>
    <scope>NUCLEOTIDE SEQUENCE [LARGE SCALE GENOMIC DNA]</scope>
    <source>
        <strain evidence="3">ATCC 10500 / CBS 375.48 / QM 6759 / NRRL 1006</strain>
    </source>
</reference>
<protein>
    <submittedName>
        <fullName evidence="2">Uncharacterized protein</fullName>
    </submittedName>
</protein>
<feature type="region of interest" description="Disordered" evidence="1">
    <location>
        <begin position="57"/>
        <end position="113"/>
    </location>
</feature>
<sequence length="113" mass="12013">MQNEHRNKGALGGGQSFEESKKDGKSTYLMAPSRLALQFFHDGDNVFDDIENILDESQELQDLSEDRDGAAEEAGHGSKSKFEHSEHAGDGGGGTCVAGAAAAASEENLDGWK</sequence>
<dbReference type="Proteomes" id="UP000001745">
    <property type="component" value="Unassembled WGS sequence"/>
</dbReference>
<dbReference type="InParanoid" id="B8MUJ6"/>
<evidence type="ECO:0000313" key="2">
    <source>
        <dbReference type="EMBL" id="EED11664.1"/>
    </source>
</evidence>
<evidence type="ECO:0000256" key="1">
    <source>
        <dbReference type="SAM" id="MobiDB-lite"/>
    </source>
</evidence>
<dbReference type="GeneID" id="8103106"/>
<accession>B8MUJ6</accession>
<keyword evidence="3" id="KW-1185">Reference proteome</keyword>
<dbReference type="AlphaFoldDB" id="B8MUJ6"/>
<name>B8MUJ6_TALSN</name>
<dbReference type="RefSeq" id="XP_002488420.1">
    <property type="nucleotide sequence ID" value="XM_002488375.1"/>
</dbReference>
<dbReference type="VEuPathDB" id="FungiDB:TSTA_108500"/>
<feature type="compositionally biased region" description="Basic and acidic residues" evidence="1">
    <location>
        <begin position="64"/>
        <end position="89"/>
    </location>
</feature>
<feature type="region of interest" description="Disordered" evidence="1">
    <location>
        <begin position="1"/>
        <end position="25"/>
    </location>
</feature>
<dbReference type="EMBL" id="EQ962661">
    <property type="protein sequence ID" value="EED11664.1"/>
    <property type="molecule type" value="Genomic_DNA"/>
</dbReference>